<feature type="domain" description="NodB homology" evidence="5">
    <location>
        <begin position="203"/>
        <end position="381"/>
    </location>
</feature>
<keyword evidence="1" id="KW-0479">Metal-binding</keyword>
<reference evidence="7 8" key="2">
    <citation type="submission" date="2020-04" db="EMBL/GenBank/DDBJ databases">
        <authorList>
            <person name="Fomenkov A."/>
            <person name="Anton B.P."/>
            <person name="Roberts R.J."/>
        </authorList>
    </citation>
    <scope>NUCLEOTIDE SEQUENCE [LARGE SCALE GENOMIC DNA]</scope>
    <source>
        <strain evidence="7 8">S2</strain>
    </source>
</reference>
<feature type="transmembrane region" description="Helical" evidence="4">
    <location>
        <begin position="33"/>
        <end position="51"/>
    </location>
</feature>
<dbReference type="PANTHER" id="PTHR10587">
    <property type="entry name" value="GLYCOSYL TRANSFERASE-RELATED"/>
    <property type="match status" value="1"/>
</dbReference>
<dbReference type="PANTHER" id="PTHR10587:SF133">
    <property type="entry name" value="CHITIN DEACETYLASE 1-RELATED"/>
    <property type="match status" value="1"/>
</dbReference>
<dbReference type="Gene3D" id="3.10.350.10">
    <property type="entry name" value="LysM domain"/>
    <property type="match status" value="1"/>
</dbReference>
<keyword evidence="2" id="KW-0378">Hydrolase</keyword>
<dbReference type="GO" id="GO:0046872">
    <property type="term" value="F:metal ion binding"/>
    <property type="evidence" value="ECO:0007669"/>
    <property type="project" value="UniProtKB-KW"/>
</dbReference>
<evidence type="ECO:0000256" key="4">
    <source>
        <dbReference type="SAM" id="Phobius"/>
    </source>
</evidence>
<dbReference type="Pfam" id="PF01522">
    <property type="entry name" value="Polysacc_deac_1"/>
    <property type="match status" value="1"/>
</dbReference>
<dbReference type="GO" id="GO:0016810">
    <property type="term" value="F:hydrolase activity, acting on carbon-nitrogen (but not peptide) bonds"/>
    <property type="evidence" value="ECO:0007669"/>
    <property type="project" value="InterPro"/>
</dbReference>
<keyword evidence="4" id="KW-0472">Membrane</keyword>
<dbReference type="CDD" id="cd10917">
    <property type="entry name" value="CE4_NodB_like_6s_7s"/>
    <property type="match status" value="1"/>
</dbReference>
<dbReference type="InterPro" id="IPR050248">
    <property type="entry name" value="Polysacc_deacetylase_ArnD"/>
</dbReference>
<dbReference type="InterPro" id="IPR036779">
    <property type="entry name" value="LysM_dom_sf"/>
</dbReference>
<dbReference type="SUPFAM" id="SSF54106">
    <property type="entry name" value="LysM domain"/>
    <property type="match status" value="1"/>
</dbReference>
<evidence type="ECO:0000313" key="8">
    <source>
        <dbReference type="Proteomes" id="UP000501868"/>
    </source>
</evidence>
<sequence length="388" mass="42294">MTEILILVSILLFSVSLVLGVISHAHRTRGKGIYYTLATICLLCVVFLLFFHDRNLPALRSGETVDSPKTEIPSGSGQNNGTDSGNENPPDIENPPSEEPAKEEPNQPNPTTPKQIIVGDNETVDYKVVKGDTLFSIAKRANVTVEKIKQWNRLPSDVIYVGQILKLYGKNVEPAQPADPPKQDPPPTTASSVIISNGSLQQKKIALTFDAGSDAVGIGILDVLKKHNVKATFFLTGKWVVKYPNLAKRIADEGHDIGNHSYSHPDAVKTTASAFKKDIIKAEEAIKNATGKSPQPYFRFPFGSYNSSALKTAGEAGYPYSIQWSLDTIDWQQPTTEVIISRIKTGASNGDIILMHIGGINTPEAVDQVIPWLKAQGYQLVPLSDLLQ</sequence>
<proteinExistence type="predicted"/>
<dbReference type="CDD" id="cd00118">
    <property type="entry name" value="LysM"/>
    <property type="match status" value="1"/>
</dbReference>
<evidence type="ECO:0000256" key="3">
    <source>
        <dbReference type="SAM" id="MobiDB-lite"/>
    </source>
</evidence>
<dbReference type="PROSITE" id="PS51677">
    <property type="entry name" value="NODB"/>
    <property type="match status" value="1"/>
</dbReference>
<accession>A0A6H1P2P3</accession>
<gene>
    <name evidence="7" type="ORF">HFZ78_14950</name>
</gene>
<feature type="compositionally biased region" description="Polar residues" evidence="3">
    <location>
        <begin position="73"/>
        <end position="87"/>
    </location>
</feature>
<protein>
    <submittedName>
        <fullName evidence="7">Polysaccharide deacetylase family protein</fullName>
    </submittedName>
</protein>
<feature type="compositionally biased region" description="Pro residues" evidence="3">
    <location>
        <begin position="177"/>
        <end position="188"/>
    </location>
</feature>
<dbReference type="SUPFAM" id="SSF88713">
    <property type="entry name" value="Glycoside hydrolase/deacetylase"/>
    <property type="match status" value="1"/>
</dbReference>
<keyword evidence="4" id="KW-0812">Transmembrane</keyword>
<feature type="region of interest" description="Disordered" evidence="3">
    <location>
        <begin position="61"/>
        <end position="118"/>
    </location>
</feature>
<feature type="domain" description="LysM" evidence="6">
    <location>
        <begin position="124"/>
        <end position="167"/>
    </location>
</feature>
<dbReference type="GO" id="GO:0005975">
    <property type="term" value="P:carbohydrate metabolic process"/>
    <property type="evidence" value="ECO:0007669"/>
    <property type="project" value="InterPro"/>
</dbReference>
<dbReference type="InterPro" id="IPR018392">
    <property type="entry name" value="LysM"/>
</dbReference>
<reference evidence="7 8" key="1">
    <citation type="submission" date="2020-04" db="EMBL/GenBank/DDBJ databases">
        <title>Genome-Wide Identification of 5-Methylcytosine Sites in Bacterial Genomes By High-Throughput Sequencing of MspJI Restriction Fragments.</title>
        <authorList>
            <person name="Wu V."/>
        </authorList>
    </citation>
    <scope>NUCLEOTIDE SEQUENCE [LARGE SCALE GENOMIC DNA]</scope>
    <source>
        <strain evidence="7 8">S2</strain>
    </source>
</reference>
<name>A0A6H1P2P3_PRIMG</name>
<evidence type="ECO:0000259" key="6">
    <source>
        <dbReference type="PROSITE" id="PS51782"/>
    </source>
</evidence>
<feature type="region of interest" description="Disordered" evidence="3">
    <location>
        <begin position="172"/>
        <end position="192"/>
    </location>
</feature>
<dbReference type="EMBL" id="CP051128">
    <property type="protein sequence ID" value="QIZ07860.1"/>
    <property type="molecule type" value="Genomic_DNA"/>
</dbReference>
<dbReference type="InterPro" id="IPR011330">
    <property type="entry name" value="Glyco_hydro/deAcase_b/a-brl"/>
</dbReference>
<evidence type="ECO:0000256" key="2">
    <source>
        <dbReference type="ARBA" id="ARBA00022801"/>
    </source>
</evidence>
<evidence type="ECO:0000313" key="7">
    <source>
        <dbReference type="EMBL" id="QIZ07860.1"/>
    </source>
</evidence>
<dbReference type="Pfam" id="PF01476">
    <property type="entry name" value="LysM"/>
    <property type="match status" value="1"/>
</dbReference>
<dbReference type="PROSITE" id="PS51782">
    <property type="entry name" value="LYSM"/>
    <property type="match status" value="1"/>
</dbReference>
<dbReference type="Gene3D" id="3.20.20.370">
    <property type="entry name" value="Glycoside hydrolase/deacetylase"/>
    <property type="match status" value="1"/>
</dbReference>
<dbReference type="SMART" id="SM00257">
    <property type="entry name" value="LysM"/>
    <property type="match status" value="1"/>
</dbReference>
<evidence type="ECO:0000256" key="1">
    <source>
        <dbReference type="ARBA" id="ARBA00022723"/>
    </source>
</evidence>
<keyword evidence="4" id="KW-1133">Transmembrane helix</keyword>
<dbReference type="Proteomes" id="UP000501868">
    <property type="component" value="Chromosome"/>
</dbReference>
<evidence type="ECO:0000259" key="5">
    <source>
        <dbReference type="PROSITE" id="PS51677"/>
    </source>
</evidence>
<dbReference type="GO" id="GO:0016020">
    <property type="term" value="C:membrane"/>
    <property type="evidence" value="ECO:0007669"/>
    <property type="project" value="TreeGrafter"/>
</dbReference>
<organism evidence="7 8">
    <name type="scientific">Priestia megaterium</name>
    <name type="common">Bacillus megaterium</name>
    <dbReference type="NCBI Taxonomy" id="1404"/>
    <lineage>
        <taxon>Bacteria</taxon>
        <taxon>Bacillati</taxon>
        <taxon>Bacillota</taxon>
        <taxon>Bacilli</taxon>
        <taxon>Bacillales</taxon>
        <taxon>Bacillaceae</taxon>
        <taxon>Priestia</taxon>
    </lineage>
</organism>
<dbReference type="AlphaFoldDB" id="A0A6H1P2P3"/>
<dbReference type="InterPro" id="IPR002509">
    <property type="entry name" value="NODB_dom"/>
</dbReference>